<dbReference type="EMBL" id="CM042010">
    <property type="protein sequence ID" value="KAI3780446.1"/>
    <property type="molecule type" value="Genomic_DNA"/>
</dbReference>
<organism evidence="1 2">
    <name type="scientific">Cichorium intybus</name>
    <name type="common">Chicory</name>
    <dbReference type="NCBI Taxonomy" id="13427"/>
    <lineage>
        <taxon>Eukaryota</taxon>
        <taxon>Viridiplantae</taxon>
        <taxon>Streptophyta</taxon>
        <taxon>Embryophyta</taxon>
        <taxon>Tracheophyta</taxon>
        <taxon>Spermatophyta</taxon>
        <taxon>Magnoliopsida</taxon>
        <taxon>eudicotyledons</taxon>
        <taxon>Gunneridae</taxon>
        <taxon>Pentapetalae</taxon>
        <taxon>asterids</taxon>
        <taxon>campanulids</taxon>
        <taxon>Asterales</taxon>
        <taxon>Asteraceae</taxon>
        <taxon>Cichorioideae</taxon>
        <taxon>Cichorieae</taxon>
        <taxon>Cichoriinae</taxon>
        <taxon>Cichorium</taxon>
    </lineage>
</organism>
<keyword evidence="2" id="KW-1185">Reference proteome</keyword>
<gene>
    <name evidence="1" type="ORF">L2E82_10427</name>
</gene>
<reference evidence="1 2" key="2">
    <citation type="journal article" date="2022" name="Mol. Ecol. Resour.">
        <title>The genomes of chicory, endive, great burdock and yacon provide insights into Asteraceae paleo-polyploidization history and plant inulin production.</title>
        <authorList>
            <person name="Fan W."/>
            <person name="Wang S."/>
            <person name="Wang H."/>
            <person name="Wang A."/>
            <person name="Jiang F."/>
            <person name="Liu H."/>
            <person name="Zhao H."/>
            <person name="Xu D."/>
            <person name="Zhang Y."/>
        </authorList>
    </citation>
    <scope>NUCLEOTIDE SEQUENCE [LARGE SCALE GENOMIC DNA]</scope>
    <source>
        <strain evidence="2">cv. Punajuju</strain>
        <tissue evidence="1">Leaves</tissue>
    </source>
</reference>
<evidence type="ECO:0000313" key="1">
    <source>
        <dbReference type="EMBL" id="KAI3780446.1"/>
    </source>
</evidence>
<reference evidence="2" key="1">
    <citation type="journal article" date="2022" name="Mol. Ecol. Resour.">
        <title>The genomes of chicory, endive, great burdock and yacon provide insights into Asteraceae palaeo-polyploidization history and plant inulin production.</title>
        <authorList>
            <person name="Fan W."/>
            <person name="Wang S."/>
            <person name="Wang H."/>
            <person name="Wang A."/>
            <person name="Jiang F."/>
            <person name="Liu H."/>
            <person name="Zhao H."/>
            <person name="Xu D."/>
            <person name="Zhang Y."/>
        </authorList>
    </citation>
    <scope>NUCLEOTIDE SEQUENCE [LARGE SCALE GENOMIC DNA]</scope>
    <source>
        <strain evidence="2">cv. Punajuju</strain>
    </source>
</reference>
<name>A0ACB9GBQ9_CICIN</name>
<protein>
    <submittedName>
        <fullName evidence="1">Uncharacterized protein</fullName>
    </submittedName>
</protein>
<accession>A0ACB9GBQ9</accession>
<proteinExistence type="predicted"/>
<evidence type="ECO:0000313" key="2">
    <source>
        <dbReference type="Proteomes" id="UP001055811"/>
    </source>
</evidence>
<dbReference type="Proteomes" id="UP001055811">
    <property type="component" value="Linkage Group LG02"/>
</dbReference>
<comment type="caution">
    <text evidence="1">The sequence shown here is derived from an EMBL/GenBank/DDBJ whole genome shotgun (WGS) entry which is preliminary data.</text>
</comment>
<sequence>MQMRQIELEDSTIKHGDTVRGGCDRKRDRSARTGRPGGGRNKAVTTADDDRRMGEGSGGSPVAVKADNGQKGTNTSSISG</sequence>